<proteinExistence type="predicted"/>
<dbReference type="EMBL" id="JAFMPK010000028">
    <property type="protein sequence ID" value="MBO0608889.1"/>
    <property type="molecule type" value="Genomic_DNA"/>
</dbReference>
<name>A0ABS3I7H6_9MICO</name>
<dbReference type="Proteomes" id="UP000664617">
    <property type="component" value="Unassembled WGS sequence"/>
</dbReference>
<reference evidence="2" key="1">
    <citation type="submission" date="2023-07" db="EMBL/GenBank/DDBJ databases">
        <title>Myceligenerans salitolerans sp. nov., a halotolerant actinomycete isolated from a salt lake in Xinjiang, China.</title>
        <authorList>
            <person name="Guan T."/>
        </authorList>
    </citation>
    <scope>NUCLEOTIDE SEQUENCE [LARGE SCALE GENOMIC DNA]</scope>
    <source>
        <strain evidence="2">XHU 5031</strain>
    </source>
</reference>
<sequence length="127" mass="14052">MSTSKDRADFAAESRPVRGTATSDRWTRLVEALREVAGRWVEVSGVVAVRVRLDDRSSVLASCQVWAATPSTAWTSRADIDVAGMSMEALTQAVNAAGFHFPLTAEHRPKWRVDRNQGTTYTLDVMR</sequence>
<protein>
    <submittedName>
        <fullName evidence="1">Uncharacterized protein</fullName>
    </submittedName>
</protein>
<comment type="caution">
    <text evidence="1">The sequence shown here is derived from an EMBL/GenBank/DDBJ whole genome shotgun (WGS) entry which is preliminary data.</text>
</comment>
<accession>A0ABS3I7H6</accession>
<dbReference type="RefSeq" id="WP_207274844.1">
    <property type="nucleotide sequence ID" value="NZ_JAFMPK010000028.1"/>
</dbReference>
<evidence type="ECO:0000313" key="1">
    <source>
        <dbReference type="EMBL" id="MBO0608889.1"/>
    </source>
</evidence>
<evidence type="ECO:0000313" key="2">
    <source>
        <dbReference type="Proteomes" id="UP000664617"/>
    </source>
</evidence>
<keyword evidence="2" id="KW-1185">Reference proteome</keyword>
<gene>
    <name evidence="1" type="ORF">J0911_07575</name>
</gene>
<organism evidence="1 2">
    <name type="scientific">Myceligenerans salitolerans</name>
    <dbReference type="NCBI Taxonomy" id="1230528"/>
    <lineage>
        <taxon>Bacteria</taxon>
        <taxon>Bacillati</taxon>
        <taxon>Actinomycetota</taxon>
        <taxon>Actinomycetes</taxon>
        <taxon>Micrococcales</taxon>
        <taxon>Promicromonosporaceae</taxon>
        <taxon>Myceligenerans</taxon>
    </lineage>
</organism>